<protein>
    <submittedName>
        <fullName evidence="2">Uncharacterized protein</fullName>
    </submittedName>
</protein>
<organism evidence="2 3">
    <name type="scientific">Nostocoides vanveenii</name>
    <dbReference type="NCBI Taxonomy" id="330835"/>
    <lineage>
        <taxon>Bacteria</taxon>
        <taxon>Bacillati</taxon>
        <taxon>Actinomycetota</taxon>
        <taxon>Actinomycetes</taxon>
        <taxon>Micrococcales</taxon>
        <taxon>Intrasporangiaceae</taxon>
        <taxon>Nostocoides</taxon>
    </lineage>
</organism>
<feature type="region of interest" description="Disordered" evidence="1">
    <location>
        <begin position="143"/>
        <end position="169"/>
    </location>
</feature>
<evidence type="ECO:0000313" key="3">
    <source>
        <dbReference type="Proteomes" id="UP001501475"/>
    </source>
</evidence>
<name>A0ABP4WMC2_9MICO</name>
<feature type="compositionally biased region" description="Basic and acidic residues" evidence="1">
    <location>
        <begin position="143"/>
        <end position="161"/>
    </location>
</feature>
<accession>A0ABP4WMC2</accession>
<evidence type="ECO:0000313" key="2">
    <source>
        <dbReference type="EMBL" id="GAA1755960.1"/>
    </source>
</evidence>
<gene>
    <name evidence="2" type="ORF">GCM10009810_14650</name>
</gene>
<evidence type="ECO:0000256" key="1">
    <source>
        <dbReference type="SAM" id="MobiDB-lite"/>
    </source>
</evidence>
<sequence length="169" mass="18679">MQTLALGDGREGPAQRGEIAAALIAPVDGAGRHIIDRLPQRQIGKDVISGMAHDVTSSRSLRRLEQASSDMALHRAERKVEPFRYRFVSMPIDPHQADDRCARVPQSVQRVCHHDPVGDIIAHGRADARQRFHFHGCGPAFARSDRERIGATPPRNRDEPATQRSSALS</sequence>
<proteinExistence type="predicted"/>
<keyword evidence="3" id="KW-1185">Reference proteome</keyword>
<comment type="caution">
    <text evidence="2">The sequence shown here is derived from an EMBL/GenBank/DDBJ whole genome shotgun (WGS) entry which is preliminary data.</text>
</comment>
<dbReference type="EMBL" id="BAAAPN010000035">
    <property type="protein sequence ID" value="GAA1755960.1"/>
    <property type="molecule type" value="Genomic_DNA"/>
</dbReference>
<dbReference type="Proteomes" id="UP001501475">
    <property type="component" value="Unassembled WGS sequence"/>
</dbReference>
<reference evidence="3" key="1">
    <citation type="journal article" date="2019" name="Int. J. Syst. Evol. Microbiol.">
        <title>The Global Catalogue of Microorganisms (GCM) 10K type strain sequencing project: providing services to taxonomists for standard genome sequencing and annotation.</title>
        <authorList>
            <consortium name="The Broad Institute Genomics Platform"/>
            <consortium name="The Broad Institute Genome Sequencing Center for Infectious Disease"/>
            <person name="Wu L."/>
            <person name="Ma J."/>
        </authorList>
    </citation>
    <scope>NUCLEOTIDE SEQUENCE [LARGE SCALE GENOMIC DNA]</scope>
    <source>
        <strain evidence="3">JCM 15591</strain>
    </source>
</reference>